<evidence type="ECO:0000259" key="1">
    <source>
        <dbReference type="Pfam" id="PF20026"/>
    </source>
</evidence>
<protein>
    <submittedName>
        <fullName evidence="2">SAP domain-containing protein</fullName>
    </submittedName>
</protein>
<name>A0A9D2AY49_9SPHI</name>
<reference evidence="2" key="2">
    <citation type="submission" date="2021-04" db="EMBL/GenBank/DDBJ databases">
        <authorList>
            <person name="Gilroy R."/>
        </authorList>
    </citation>
    <scope>NUCLEOTIDE SEQUENCE</scope>
    <source>
        <strain evidence="2">1719</strain>
    </source>
</reference>
<accession>A0A9D2AY49</accession>
<evidence type="ECO:0000313" key="2">
    <source>
        <dbReference type="EMBL" id="HIX54205.1"/>
    </source>
</evidence>
<organism evidence="2 3">
    <name type="scientific">Candidatus Sphingobacterium stercoripullorum</name>
    <dbReference type="NCBI Taxonomy" id="2838759"/>
    <lineage>
        <taxon>Bacteria</taxon>
        <taxon>Pseudomonadati</taxon>
        <taxon>Bacteroidota</taxon>
        <taxon>Sphingobacteriia</taxon>
        <taxon>Sphingobacteriales</taxon>
        <taxon>Sphingobacteriaceae</taxon>
        <taxon>Sphingobacterium</taxon>
    </lineage>
</organism>
<feature type="domain" description="DUF6434" evidence="1">
    <location>
        <begin position="70"/>
        <end position="132"/>
    </location>
</feature>
<reference evidence="2" key="1">
    <citation type="journal article" date="2021" name="PeerJ">
        <title>Extensive microbial diversity within the chicken gut microbiome revealed by metagenomics and culture.</title>
        <authorList>
            <person name="Gilroy R."/>
            <person name="Ravi A."/>
            <person name="Getino M."/>
            <person name="Pursley I."/>
            <person name="Horton D.L."/>
            <person name="Alikhan N.F."/>
            <person name="Baker D."/>
            <person name="Gharbi K."/>
            <person name="Hall N."/>
            <person name="Watson M."/>
            <person name="Adriaenssens E.M."/>
            <person name="Foster-Nyarko E."/>
            <person name="Jarju S."/>
            <person name="Secka A."/>
            <person name="Antonio M."/>
            <person name="Oren A."/>
            <person name="Chaudhuri R.R."/>
            <person name="La Ragione R."/>
            <person name="Hildebrand F."/>
            <person name="Pallen M.J."/>
        </authorList>
    </citation>
    <scope>NUCLEOTIDE SEQUENCE</scope>
    <source>
        <strain evidence="2">1719</strain>
    </source>
</reference>
<gene>
    <name evidence="2" type="ORF">H9853_04210</name>
</gene>
<evidence type="ECO:0000313" key="3">
    <source>
        <dbReference type="Proteomes" id="UP000824156"/>
    </source>
</evidence>
<dbReference type="AlphaFoldDB" id="A0A9D2AY49"/>
<dbReference type="InterPro" id="IPR045492">
    <property type="entry name" value="DUF6434"/>
</dbReference>
<sequence>MERPNLDKDISLFDFNDFYWLKTELVAFCKTLGIGSSGSKIELTKKIRHYLTTGQIPPESKKVKPAVSNFNWNTELLTNSTIITDNYRNTQNVRAFFIDQIGSHFKFNVSFMNWMTANEGKTLGDAANAWKRLKELEKDKSYVKAIAPQFEYNKYIRAFLLDNPNLSIKDAMKYWKLKKEKRDANQYDPADLKLK</sequence>
<proteinExistence type="predicted"/>
<dbReference type="EMBL" id="DXEZ01000118">
    <property type="protein sequence ID" value="HIX54205.1"/>
    <property type="molecule type" value="Genomic_DNA"/>
</dbReference>
<comment type="caution">
    <text evidence="2">The sequence shown here is derived from an EMBL/GenBank/DDBJ whole genome shotgun (WGS) entry which is preliminary data.</text>
</comment>
<dbReference type="Pfam" id="PF20026">
    <property type="entry name" value="DUF6434"/>
    <property type="match status" value="1"/>
</dbReference>
<dbReference type="Proteomes" id="UP000824156">
    <property type="component" value="Unassembled WGS sequence"/>
</dbReference>
<dbReference type="Pfam" id="PF18953">
    <property type="entry name" value="SAP_new25"/>
    <property type="match status" value="1"/>
</dbReference>